<feature type="domain" description="Hint" evidence="1">
    <location>
        <begin position="93"/>
        <end position="138"/>
    </location>
</feature>
<dbReference type="InterPro" id="IPR050387">
    <property type="entry name" value="Hedgehog_Signaling"/>
</dbReference>
<dbReference type="CDD" id="cd00081">
    <property type="entry name" value="Hint"/>
    <property type="match status" value="1"/>
</dbReference>
<evidence type="ECO:0000313" key="3">
    <source>
        <dbReference type="Proteomes" id="UP001347796"/>
    </source>
</evidence>
<proteinExistence type="predicted"/>
<dbReference type="GO" id="GO:0016540">
    <property type="term" value="P:protein autoprocessing"/>
    <property type="evidence" value="ECO:0007669"/>
    <property type="project" value="InterPro"/>
</dbReference>
<sequence length="189" mass="21128">MVTRDSGVKYIEDVEIGDEVQVISPDGSVDYSEVWCHGHYDLNSTNTYLEVTTQTHVLPISHRHYLPVAANSTIIYKMAQNVQIGDYLLTLGDDNEQSLEMVKHVKEIGCRGAFAPVTKSGEILVNGIRVSCYSEVYPPLAHILLAPLRIAYDIIPKAIMDFFLSYKSQAVPYVTDIAQLYSESIGLTW</sequence>
<comment type="caution">
    <text evidence="2">The sequence shown here is derived from an EMBL/GenBank/DDBJ whole genome shotgun (WGS) entry which is preliminary data.</text>
</comment>
<reference evidence="2 3" key="1">
    <citation type="submission" date="2024-01" db="EMBL/GenBank/DDBJ databases">
        <title>The genome of the rayed Mediterranean limpet Patella caerulea (Linnaeus, 1758).</title>
        <authorList>
            <person name="Anh-Thu Weber A."/>
            <person name="Halstead-Nussloch G."/>
        </authorList>
    </citation>
    <scope>NUCLEOTIDE SEQUENCE [LARGE SCALE GENOMIC DNA]</scope>
    <source>
        <strain evidence="2">AATW-2023a</strain>
        <tissue evidence="2">Whole specimen</tissue>
    </source>
</reference>
<accession>A0AAN8Q665</accession>
<dbReference type="PANTHER" id="PTHR11889">
    <property type="entry name" value="HEDGEHOG"/>
    <property type="match status" value="1"/>
</dbReference>
<evidence type="ECO:0000313" key="2">
    <source>
        <dbReference type="EMBL" id="KAK6192605.1"/>
    </source>
</evidence>
<dbReference type="Gene3D" id="2.170.16.10">
    <property type="entry name" value="Hedgehog/Intein (Hint) domain"/>
    <property type="match status" value="1"/>
</dbReference>
<dbReference type="InterPro" id="IPR001767">
    <property type="entry name" value="Hedgehog_Hint"/>
</dbReference>
<dbReference type="InterPro" id="IPR036844">
    <property type="entry name" value="Hint_dom_sf"/>
</dbReference>
<dbReference type="PANTHER" id="PTHR11889:SF31">
    <property type="entry name" value="PROTEIN HEDGEHOG"/>
    <property type="match status" value="1"/>
</dbReference>
<gene>
    <name evidence="2" type="ORF">SNE40_004049</name>
</gene>
<dbReference type="AlphaFoldDB" id="A0AAN8Q665"/>
<dbReference type="EMBL" id="JAZGQO010000002">
    <property type="protein sequence ID" value="KAK6192605.1"/>
    <property type="molecule type" value="Genomic_DNA"/>
</dbReference>
<keyword evidence="3" id="KW-1185">Reference proteome</keyword>
<dbReference type="InterPro" id="IPR003586">
    <property type="entry name" value="Hint_dom_C"/>
</dbReference>
<evidence type="ECO:0000259" key="1">
    <source>
        <dbReference type="SMART" id="SM00305"/>
    </source>
</evidence>
<protein>
    <recommendedName>
        <fullName evidence="1">Hint domain-containing protein</fullName>
    </recommendedName>
</protein>
<organism evidence="2 3">
    <name type="scientific">Patella caerulea</name>
    <name type="common">Rayed Mediterranean limpet</name>
    <dbReference type="NCBI Taxonomy" id="87958"/>
    <lineage>
        <taxon>Eukaryota</taxon>
        <taxon>Metazoa</taxon>
        <taxon>Spiralia</taxon>
        <taxon>Lophotrochozoa</taxon>
        <taxon>Mollusca</taxon>
        <taxon>Gastropoda</taxon>
        <taxon>Patellogastropoda</taxon>
        <taxon>Patelloidea</taxon>
        <taxon>Patellidae</taxon>
        <taxon>Patella</taxon>
    </lineage>
</organism>
<dbReference type="SUPFAM" id="SSF51294">
    <property type="entry name" value="Hedgehog/intein (Hint) domain"/>
    <property type="match status" value="1"/>
</dbReference>
<name>A0AAN8Q665_PATCE</name>
<dbReference type="SMART" id="SM00305">
    <property type="entry name" value="HintC"/>
    <property type="match status" value="1"/>
</dbReference>
<dbReference type="Proteomes" id="UP001347796">
    <property type="component" value="Unassembled WGS sequence"/>
</dbReference>
<dbReference type="Pfam" id="PF01079">
    <property type="entry name" value="Hint"/>
    <property type="match status" value="1"/>
</dbReference>